<evidence type="ECO:0000256" key="1">
    <source>
        <dbReference type="ARBA" id="ARBA00004651"/>
    </source>
</evidence>
<evidence type="ECO:0000256" key="6">
    <source>
        <dbReference type="ARBA" id="ARBA00023136"/>
    </source>
</evidence>
<accession>A0ABQ9EWM9</accession>
<sequence>MKNISTLADDENEINLATNDFLSALFTMYYMECIPCYNISGYLVIIYVKFICDFTLCFESIIIMIILSYDRILLVRGGTRYFQKETKKQEHVLRWLSWVISFLLYSPAIILMDLWNDVDILADEDCDTPFAQDFIFTTVTAVCEFVIPLFLISSRPEIRENYNEKPEISIITTVEFNNDTSGTVARVNHCNGFSDIKVASINPTPQEDRISLPDFRRRDLKAAKYHAVLISFCEDCVNGHVYEIFTWLIWSKCAINPFLYAFNSQRFRFGYKRIIISLFICKKERAGENSK</sequence>
<evidence type="ECO:0000256" key="8">
    <source>
        <dbReference type="ARBA" id="ARBA00023224"/>
    </source>
</evidence>
<evidence type="ECO:0000256" key="5">
    <source>
        <dbReference type="ARBA" id="ARBA00023040"/>
    </source>
</evidence>
<comment type="subcellular location">
    <subcellularLocation>
        <location evidence="1">Cell membrane</location>
        <topology evidence="1">Multi-pass membrane protein</topology>
    </subcellularLocation>
</comment>
<keyword evidence="6 9" id="KW-0472">Membrane</keyword>
<name>A0ABQ9EWM9_TEGGR</name>
<comment type="caution">
    <text evidence="11">The sequence shown here is derived from an EMBL/GenBank/DDBJ whole genome shotgun (WGS) entry which is preliminary data.</text>
</comment>
<dbReference type="Gene3D" id="1.20.1070.10">
    <property type="entry name" value="Rhodopsin 7-helix transmembrane proteins"/>
    <property type="match status" value="2"/>
</dbReference>
<evidence type="ECO:0000259" key="10">
    <source>
        <dbReference type="PROSITE" id="PS50262"/>
    </source>
</evidence>
<dbReference type="PANTHER" id="PTHR24247">
    <property type="entry name" value="5-HYDROXYTRYPTAMINE RECEPTOR"/>
    <property type="match status" value="1"/>
</dbReference>
<dbReference type="InterPro" id="IPR017452">
    <property type="entry name" value="GPCR_Rhodpsn_7TM"/>
</dbReference>
<keyword evidence="7" id="KW-0675">Receptor</keyword>
<keyword evidence="4 9" id="KW-1133">Transmembrane helix</keyword>
<keyword evidence="2" id="KW-1003">Cell membrane</keyword>
<evidence type="ECO:0000313" key="11">
    <source>
        <dbReference type="EMBL" id="KAJ8309605.1"/>
    </source>
</evidence>
<evidence type="ECO:0000256" key="2">
    <source>
        <dbReference type="ARBA" id="ARBA00022475"/>
    </source>
</evidence>
<dbReference type="PROSITE" id="PS50262">
    <property type="entry name" value="G_PROTEIN_RECEP_F1_2"/>
    <property type="match status" value="1"/>
</dbReference>
<keyword evidence="8" id="KW-0807">Transducer</keyword>
<evidence type="ECO:0000256" key="3">
    <source>
        <dbReference type="ARBA" id="ARBA00022692"/>
    </source>
</evidence>
<dbReference type="PRINTS" id="PR00237">
    <property type="entry name" value="GPCRRHODOPSN"/>
</dbReference>
<feature type="transmembrane region" description="Helical" evidence="9">
    <location>
        <begin position="21"/>
        <end position="40"/>
    </location>
</feature>
<dbReference type="PANTHER" id="PTHR24247:SF195">
    <property type="entry name" value="G-PROTEIN COUPLED RECEPTORS FAMILY 1 PROFILE DOMAIN-CONTAINING PROTEIN"/>
    <property type="match status" value="1"/>
</dbReference>
<keyword evidence="12" id="KW-1185">Reference proteome</keyword>
<protein>
    <recommendedName>
        <fullName evidence="10">G-protein coupled receptors family 1 profile domain-containing protein</fullName>
    </recommendedName>
</protein>
<evidence type="ECO:0000256" key="9">
    <source>
        <dbReference type="SAM" id="Phobius"/>
    </source>
</evidence>
<dbReference type="Proteomes" id="UP001217089">
    <property type="component" value="Unassembled WGS sequence"/>
</dbReference>
<feature type="transmembrane region" description="Helical" evidence="9">
    <location>
        <begin position="134"/>
        <end position="152"/>
    </location>
</feature>
<dbReference type="SUPFAM" id="SSF81321">
    <property type="entry name" value="Family A G protein-coupled receptor-like"/>
    <property type="match status" value="1"/>
</dbReference>
<dbReference type="Pfam" id="PF00001">
    <property type="entry name" value="7tm_1"/>
    <property type="match status" value="1"/>
</dbReference>
<proteinExistence type="predicted"/>
<organism evidence="11 12">
    <name type="scientific">Tegillarca granosa</name>
    <name type="common">Malaysian cockle</name>
    <name type="synonym">Anadara granosa</name>
    <dbReference type="NCBI Taxonomy" id="220873"/>
    <lineage>
        <taxon>Eukaryota</taxon>
        <taxon>Metazoa</taxon>
        <taxon>Spiralia</taxon>
        <taxon>Lophotrochozoa</taxon>
        <taxon>Mollusca</taxon>
        <taxon>Bivalvia</taxon>
        <taxon>Autobranchia</taxon>
        <taxon>Pteriomorphia</taxon>
        <taxon>Arcoida</taxon>
        <taxon>Arcoidea</taxon>
        <taxon>Arcidae</taxon>
        <taxon>Tegillarca</taxon>
    </lineage>
</organism>
<feature type="domain" description="G-protein coupled receptors family 1 profile" evidence="10">
    <location>
        <begin position="60"/>
        <end position="152"/>
    </location>
</feature>
<evidence type="ECO:0000256" key="7">
    <source>
        <dbReference type="ARBA" id="ARBA00023170"/>
    </source>
</evidence>
<feature type="transmembrane region" description="Helical" evidence="9">
    <location>
        <begin position="95"/>
        <end position="114"/>
    </location>
</feature>
<dbReference type="EMBL" id="JARBDR010000655">
    <property type="protein sequence ID" value="KAJ8309605.1"/>
    <property type="molecule type" value="Genomic_DNA"/>
</dbReference>
<reference evidence="11 12" key="1">
    <citation type="submission" date="2022-12" db="EMBL/GenBank/DDBJ databases">
        <title>Chromosome-level genome of Tegillarca granosa.</title>
        <authorList>
            <person name="Kim J."/>
        </authorList>
    </citation>
    <scope>NUCLEOTIDE SEQUENCE [LARGE SCALE GENOMIC DNA]</scope>
    <source>
        <strain evidence="11">Teg-2019</strain>
        <tissue evidence="11">Adductor muscle</tissue>
    </source>
</reference>
<keyword evidence="3 9" id="KW-0812">Transmembrane</keyword>
<evidence type="ECO:0000313" key="12">
    <source>
        <dbReference type="Proteomes" id="UP001217089"/>
    </source>
</evidence>
<feature type="transmembrane region" description="Helical" evidence="9">
    <location>
        <begin position="46"/>
        <end position="74"/>
    </location>
</feature>
<evidence type="ECO:0000256" key="4">
    <source>
        <dbReference type="ARBA" id="ARBA00022989"/>
    </source>
</evidence>
<dbReference type="InterPro" id="IPR000276">
    <property type="entry name" value="GPCR_Rhodpsn"/>
</dbReference>
<gene>
    <name evidence="11" type="ORF">KUTeg_012842</name>
</gene>
<keyword evidence="5" id="KW-0297">G-protein coupled receptor</keyword>